<reference evidence="1" key="1">
    <citation type="submission" date="2020-11" db="EMBL/GenBank/DDBJ databases">
        <title>Adaptations for nitrogen fixation in a non-lichenized fungal sporocarp promotes dispersal by wood-feeding termites.</title>
        <authorList>
            <consortium name="DOE Joint Genome Institute"/>
            <person name="Koch R.A."/>
            <person name="Yoon G."/>
            <person name="Arayal U."/>
            <person name="Lail K."/>
            <person name="Amirebrahimi M."/>
            <person name="Labutti K."/>
            <person name="Lipzen A."/>
            <person name="Riley R."/>
            <person name="Barry K."/>
            <person name="Henrissat B."/>
            <person name="Grigoriev I.V."/>
            <person name="Herr J.R."/>
            <person name="Aime M.C."/>
        </authorList>
    </citation>
    <scope>NUCLEOTIDE SEQUENCE</scope>
    <source>
        <strain evidence="1">MCA 3950</strain>
    </source>
</reference>
<gene>
    <name evidence="1" type="ORF">BT62DRAFT_924560</name>
</gene>
<dbReference type="RefSeq" id="XP_043033161.1">
    <property type="nucleotide sequence ID" value="XM_043184628.1"/>
</dbReference>
<dbReference type="GeneID" id="66106925"/>
<organism evidence="1 2">
    <name type="scientific">Guyanagaster necrorhizus</name>
    <dbReference type="NCBI Taxonomy" id="856835"/>
    <lineage>
        <taxon>Eukaryota</taxon>
        <taxon>Fungi</taxon>
        <taxon>Dikarya</taxon>
        <taxon>Basidiomycota</taxon>
        <taxon>Agaricomycotina</taxon>
        <taxon>Agaricomycetes</taxon>
        <taxon>Agaricomycetidae</taxon>
        <taxon>Agaricales</taxon>
        <taxon>Marasmiineae</taxon>
        <taxon>Physalacriaceae</taxon>
        <taxon>Guyanagaster</taxon>
    </lineage>
</organism>
<protein>
    <submittedName>
        <fullName evidence="1">Uncharacterized protein</fullName>
    </submittedName>
</protein>
<dbReference type="Proteomes" id="UP000812287">
    <property type="component" value="Unassembled WGS sequence"/>
</dbReference>
<name>A0A9P7VGE9_9AGAR</name>
<dbReference type="AlphaFoldDB" id="A0A9P7VGE9"/>
<comment type="caution">
    <text evidence="1">The sequence shown here is derived from an EMBL/GenBank/DDBJ whole genome shotgun (WGS) entry which is preliminary data.</text>
</comment>
<keyword evidence="2" id="KW-1185">Reference proteome</keyword>
<dbReference type="EMBL" id="MU250587">
    <property type="protein sequence ID" value="KAG7439661.1"/>
    <property type="molecule type" value="Genomic_DNA"/>
</dbReference>
<accession>A0A9P7VGE9</accession>
<evidence type="ECO:0000313" key="2">
    <source>
        <dbReference type="Proteomes" id="UP000812287"/>
    </source>
</evidence>
<proteinExistence type="predicted"/>
<sequence>MQLGPMMGMVGKAQEKMVDMDITCICIPSKAEGMSGLVLLSSNPMGQPIKNQDSNTSTCLYEAFMIISLKATLVSRSSPVSETWLFRSSGCQTNVWVLDLDITLKWSSFFKSNLRAQEYSGARSRYAIDDAALKIVTSGAKQAYH</sequence>
<evidence type="ECO:0000313" key="1">
    <source>
        <dbReference type="EMBL" id="KAG7439661.1"/>
    </source>
</evidence>